<gene>
    <name evidence="2" type="ORF">PMAYCL1PPCAC_01260</name>
</gene>
<feature type="compositionally biased region" description="Basic and acidic residues" evidence="1">
    <location>
        <begin position="64"/>
        <end position="75"/>
    </location>
</feature>
<evidence type="ECO:0000256" key="1">
    <source>
        <dbReference type="SAM" id="MobiDB-lite"/>
    </source>
</evidence>
<keyword evidence="3" id="KW-1185">Reference proteome</keyword>
<feature type="compositionally biased region" description="Acidic residues" evidence="1">
    <location>
        <begin position="54"/>
        <end position="63"/>
    </location>
</feature>
<dbReference type="EMBL" id="BTRK01000001">
    <property type="protein sequence ID" value="GMR31065.1"/>
    <property type="molecule type" value="Genomic_DNA"/>
</dbReference>
<dbReference type="AlphaFoldDB" id="A0AAN4Z5I9"/>
<feature type="non-terminal residue" evidence="2">
    <location>
        <position position="99"/>
    </location>
</feature>
<name>A0AAN4Z5I9_9BILA</name>
<protein>
    <submittedName>
        <fullName evidence="2">Uncharacterized protein</fullName>
    </submittedName>
</protein>
<organism evidence="2 3">
    <name type="scientific">Pristionchus mayeri</name>
    <dbReference type="NCBI Taxonomy" id="1317129"/>
    <lineage>
        <taxon>Eukaryota</taxon>
        <taxon>Metazoa</taxon>
        <taxon>Ecdysozoa</taxon>
        <taxon>Nematoda</taxon>
        <taxon>Chromadorea</taxon>
        <taxon>Rhabditida</taxon>
        <taxon>Rhabditina</taxon>
        <taxon>Diplogasteromorpha</taxon>
        <taxon>Diplogasteroidea</taxon>
        <taxon>Neodiplogasteridae</taxon>
        <taxon>Pristionchus</taxon>
    </lineage>
</organism>
<feature type="region of interest" description="Disordered" evidence="1">
    <location>
        <begin position="52"/>
        <end position="80"/>
    </location>
</feature>
<comment type="caution">
    <text evidence="2">The sequence shown here is derived from an EMBL/GenBank/DDBJ whole genome shotgun (WGS) entry which is preliminary data.</text>
</comment>
<evidence type="ECO:0000313" key="2">
    <source>
        <dbReference type="EMBL" id="GMR31065.1"/>
    </source>
</evidence>
<dbReference type="Proteomes" id="UP001328107">
    <property type="component" value="Unassembled WGS sequence"/>
</dbReference>
<evidence type="ECO:0000313" key="3">
    <source>
        <dbReference type="Proteomes" id="UP001328107"/>
    </source>
</evidence>
<feature type="non-terminal residue" evidence="2">
    <location>
        <position position="1"/>
    </location>
</feature>
<reference evidence="3" key="1">
    <citation type="submission" date="2022-10" db="EMBL/GenBank/DDBJ databases">
        <title>Genome assembly of Pristionchus species.</title>
        <authorList>
            <person name="Yoshida K."/>
            <person name="Sommer R.J."/>
        </authorList>
    </citation>
    <scope>NUCLEOTIDE SEQUENCE [LARGE SCALE GENOMIC DNA]</scope>
    <source>
        <strain evidence="3">RS5460</strain>
    </source>
</reference>
<sequence>ALCPFGGSGRDIRLLLGDQRRLLIRAAACGDTRRFQSLVQLNLLQQFPLVVPAPEDEGAEDEHEQNRHDDQHDLPPRQPSCLLRQLGRIRCYRSCDRRS</sequence>
<proteinExistence type="predicted"/>
<accession>A0AAN4Z5I9</accession>